<dbReference type="Gene3D" id="2.60.40.4050">
    <property type="match status" value="1"/>
</dbReference>
<feature type="coiled-coil region" evidence="1">
    <location>
        <begin position="435"/>
        <end position="468"/>
    </location>
</feature>
<reference evidence="5" key="1">
    <citation type="journal article" date="2019" name="Int. J. Syst. Evol. Microbiol.">
        <title>The Global Catalogue of Microorganisms (GCM) 10K type strain sequencing project: providing services to taxonomists for standard genome sequencing and annotation.</title>
        <authorList>
            <consortium name="The Broad Institute Genomics Platform"/>
            <consortium name="The Broad Institute Genome Sequencing Center for Infectious Disease"/>
            <person name="Wu L."/>
            <person name="Ma J."/>
        </authorList>
    </citation>
    <scope>NUCLEOTIDE SEQUENCE [LARGE SCALE GENOMIC DNA]</scope>
    <source>
        <strain evidence="5">CCUG 62952</strain>
    </source>
</reference>
<feature type="chain" id="PRO_5047541030" evidence="2">
    <location>
        <begin position="24"/>
        <end position="487"/>
    </location>
</feature>
<evidence type="ECO:0000259" key="3">
    <source>
        <dbReference type="PROSITE" id="PS51688"/>
    </source>
</evidence>
<evidence type="ECO:0000256" key="2">
    <source>
        <dbReference type="SAM" id="SignalP"/>
    </source>
</evidence>
<dbReference type="InterPro" id="IPR036388">
    <property type="entry name" value="WH-like_DNA-bd_sf"/>
</dbReference>
<gene>
    <name evidence="4" type="ORF">ACFQ1M_00475</name>
</gene>
<dbReference type="Pfam" id="PF13884">
    <property type="entry name" value="Peptidase_S74"/>
    <property type="match status" value="1"/>
</dbReference>
<dbReference type="SUPFAM" id="SSF101967">
    <property type="entry name" value="Adhesin YadA, collagen-binding domain"/>
    <property type="match status" value="2"/>
</dbReference>
<dbReference type="PROSITE" id="PS51688">
    <property type="entry name" value="ICA"/>
    <property type="match status" value="1"/>
</dbReference>
<dbReference type="CDD" id="cd12820">
    <property type="entry name" value="LbR_YadA-like"/>
    <property type="match status" value="1"/>
</dbReference>
<dbReference type="Pfam" id="PF05658">
    <property type="entry name" value="YadA_head"/>
    <property type="match status" value="5"/>
</dbReference>
<dbReference type="InterPro" id="IPR030392">
    <property type="entry name" value="S74_ICA"/>
</dbReference>
<dbReference type="Gene3D" id="1.10.10.10">
    <property type="entry name" value="Winged helix-like DNA-binding domain superfamily/Winged helix DNA-binding domain"/>
    <property type="match status" value="1"/>
</dbReference>
<proteinExistence type="predicted"/>
<dbReference type="Proteomes" id="UP001596978">
    <property type="component" value="Unassembled WGS sequence"/>
</dbReference>
<accession>A0ABW3CTT3</accession>
<name>A0ABW3CTT3_9FLAO</name>
<evidence type="ECO:0000313" key="5">
    <source>
        <dbReference type="Proteomes" id="UP001596978"/>
    </source>
</evidence>
<dbReference type="InterPro" id="IPR008640">
    <property type="entry name" value="Adhesin_Head_dom"/>
</dbReference>
<keyword evidence="5" id="KW-1185">Reference proteome</keyword>
<protein>
    <submittedName>
        <fullName evidence="4">Tail fiber domain-containing protein</fullName>
    </submittedName>
</protein>
<dbReference type="InterPro" id="IPR011049">
    <property type="entry name" value="Serralysin-like_metalloprot_C"/>
</dbReference>
<dbReference type="RefSeq" id="WP_386402321.1">
    <property type="nucleotide sequence ID" value="NZ_JBHTJH010000001.1"/>
</dbReference>
<dbReference type="EMBL" id="JBHTJH010000001">
    <property type="protein sequence ID" value="MFD0860664.1"/>
    <property type="molecule type" value="Genomic_DNA"/>
</dbReference>
<evidence type="ECO:0000256" key="1">
    <source>
        <dbReference type="SAM" id="Coils"/>
    </source>
</evidence>
<comment type="caution">
    <text evidence="4">The sequence shown here is derived from an EMBL/GenBank/DDBJ whole genome shotgun (WGS) entry which is preliminary data.</text>
</comment>
<evidence type="ECO:0000313" key="4">
    <source>
        <dbReference type="EMBL" id="MFD0860664.1"/>
    </source>
</evidence>
<sequence>MMRKTFASSAIALLIFATSFGQVGIGTTTPDTSSALDITSTDSGLLIPRVALTSTASAGPITSPATALVIYNTATAGAGATAVTPGFYYWNGSWQRFNDGSAGWELDGNAVTASDFIGTTNNFPLNIHVNNNQRFSFTDAGQIIPVNATSSTLIGNSTSASGDFAIAIGELATADFDDAIAIGRRASTGERFAIALGLDASAPGLNSTALGNEASSGGNQSTAVGYQTFASNVNATALGFDARATGNNSTALGYDTDSAGNNTVSIGISASASANNSVAIGSQASSAGSGSLALGFQSSAPNFNSTAIGNGAVATGSNRMRFGNTTVNTIEAQVGISVTSDGRFKYDIEENVPGLSFINALRPVTYKFDLKKLSMFRNEPSIAQNTGKIETGFIAQEVEEAAKKLGYDFSAIDVPKDSDKQNYTLSYAQFVVPLVKAVQEQQEEIEALKKELNELKSIKEEIAQLRAMIQPNDRSTSAVKTEISKKK</sequence>
<dbReference type="Gene3D" id="2.150.10.10">
    <property type="entry name" value="Serralysin-like metalloprotease, C-terminal"/>
    <property type="match status" value="1"/>
</dbReference>
<keyword evidence="2" id="KW-0732">Signal</keyword>
<feature type="domain" description="Peptidase S74" evidence="3">
    <location>
        <begin position="340"/>
        <end position="452"/>
    </location>
</feature>
<keyword evidence="1" id="KW-0175">Coiled coil</keyword>
<feature type="signal peptide" evidence="2">
    <location>
        <begin position="1"/>
        <end position="23"/>
    </location>
</feature>
<organism evidence="4 5">
    <name type="scientific">Sungkyunkwania multivorans</name>
    <dbReference type="NCBI Taxonomy" id="1173618"/>
    <lineage>
        <taxon>Bacteria</taxon>
        <taxon>Pseudomonadati</taxon>
        <taxon>Bacteroidota</taxon>
        <taxon>Flavobacteriia</taxon>
        <taxon>Flavobacteriales</taxon>
        <taxon>Flavobacteriaceae</taxon>
        <taxon>Sungkyunkwania</taxon>
    </lineage>
</organism>